<dbReference type="PANTHER" id="PTHR20856">
    <property type="entry name" value="DNA-DIRECTED RNA POLYMERASE I SUBUNIT 2"/>
    <property type="match status" value="1"/>
</dbReference>
<dbReference type="Gene3D" id="3.90.1110.10">
    <property type="entry name" value="RNA polymerase Rpb2, domain 2"/>
    <property type="match status" value="1"/>
</dbReference>
<dbReference type="Gene3D" id="1.20.1250.20">
    <property type="entry name" value="MFS general substrate transporter like domains"/>
    <property type="match status" value="1"/>
</dbReference>
<proteinExistence type="inferred from homology"/>
<dbReference type="InterPro" id="IPR007647">
    <property type="entry name" value="RNA_pol_Rpb2_5"/>
</dbReference>
<sequence length="1667" mass="184665">MDTGIIGPVTVMDSFVKQFGNQSATVHGLLVSSILIPAAISSFFAGYLADKLGRPKAISIGVLIFGLGAALEAASVHVSMFVVGRCVEGIGEGLYLGTLVVYICEISPPGVRGALTTGPQLLITLGLVIGFFTCYGTARIQSSMSWRTPFLILACLSALFSMASIMWLVPSPRWLTVHGRRTEANAVWDLLGVSHAEREKSEIEQDRGSIIQDPVSQDVAVTNIASMHTTVSVQARGRPVKHKLFDIFSKDVRARTALAVFLMGMQQLSGIDGVLYYAPLLFEQAGLASADASFFASGVSALVIFAVTIPALIWADKWGRRHSIIYGGIGISLTMFLMGALYAGNAVHSSSGAGRWVVIVSIYIFAVVFSLSWGVGIKIYAAEIQPQRTRASATSLAHGSNWAANFLVALTTPILLSKSSFGAYFLFAGCSLITAVVCVFWMPETKGRRAVAPASARAAQSETPASSKTATETLRRKRASKANTNEASNSEQPPSKEDDAAGAEETEPVPEPLYPYRHRDPFDALLEPFYYNKSLTDPINTAKDKWNLLPAFLKVKGLVKQHIDSYNYLVEVQLKKIVESSNTIRSDVDHNFYIKFTDIYLGFPRRADEPQDVRAEFGESTVTPQECRLRDTTYAAPIQVDFEYIRGRQRVRRKGVAIGRMPVMLRSSKCVLANKTPADMTVLNECPLDPGGYFIVNGTEKVILVQEQLSKNRIIVETDPKKEIVQASVTSSSNERKSKSYIILKKDKLYVKHNVLSEEVPIVILLKAMGIHTDKEMMLLVAGVDKVYQEDFAINFEEAVKVGIYTQQQALDYIGSRIKINRKQMSYRRTHVQEAVEAIASVIISHIEVKDMNFRPKAIYVANMARRVLMAKNDAALVDDRDYLGNKRLELAGQLLALLFEDLFKKFCFDIKMNIDKVLNKRNRVEAFDAWSVISMHSNHITQGMNRAISTGNWSLKRFRMERAGVTHVLSRLSYIAALGMMTRISSQFEKTRKVSGPRALQPSQFGMLCPADTPEGEACGLVKNLALMTHITTNDEEGPIRNLIFMLGAEDIQTVGGKEIYAPGSYAISINGTPMALTRRPKYFLNAFRRLRRMGRISEFVSIYINHHQRAVHVATDDGRICRPLIIVEKGKSSVKKHHLRKLRDGTLQFDDFLAQGLVEYLDVNEENDSLIAVYEKDISDTTTHMEIEPFTILGAVAGLIPYPHHNQSPRNTYQCAMGKQAIGAIASNQFLRIDSILYLMVYPQKPMVKSRTIELTKYDQLPAGQNATVAVMSYSGYDIEDALVLNKGSVDRGFGRCQVFRKYVTNLKSYPNGWKDLLTPPSYENGAPIRKHALLENDGLAAVGEQVNAGEVYINKSTPDQSMSSGFTGSDAGRPVNYNATPMTYKLPDPAYIDKVLVSVTENENQIVKVLTRQTRRPEVGDKFSSRHGQKGVVGIIADQADMPFTDQGINPDIIMNPHGFPSRMTVGKMLELVAGKAGVLSGQHGYGTCFGGSPVQEMSQILIDKGFSYGGKDYLTSGITGEALPFYVFTGPIYYQKLKHMVQDKMHSRARGPRAILTRQPTEGRSRDGGLRLGEMERDCLIAYGTSQLLLERLMISSDRHEVDVCEQCGFMGYLNWCQRCKSSRSVVKMVIPYAAKLLIQELMSMNVTARLKLDDEFPETKGR</sequence>
<evidence type="ECO:0000256" key="1">
    <source>
        <dbReference type="ARBA" id="ARBA00004141"/>
    </source>
</evidence>
<keyword evidence="5 14" id="KW-0240">DNA-directed RNA polymerase</keyword>
<keyword evidence="12 16" id="KW-0472">Membrane</keyword>
<dbReference type="Gene3D" id="3.90.1100.10">
    <property type="match status" value="1"/>
</dbReference>
<dbReference type="Pfam" id="PF04567">
    <property type="entry name" value="RNA_pol_Rpb2_5"/>
    <property type="match status" value="1"/>
</dbReference>
<dbReference type="NCBIfam" id="NF007175">
    <property type="entry name" value="PRK09606.1"/>
    <property type="match status" value="1"/>
</dbReference>
<dbReference type="InterPro" id="IPR005829">
    <property type="entry name" value="Sugar_transporter_CS"/>
</dbReference>
<feature type="compositionally biased region" description="Polar residues" evidence="15">
    <location>
        <begin position="460"/>
        <end position="472"/>
    </location>
</feature>
<feature type="transmembrane region" description="Helical" evidence="16">
    <location>
        <begin position="150"/>
        <end position="169"/>
    </location>
</feature>
<feature type="transmembrane region" description="Helical" evidence="16">
    <location>
        <begin position="421"/>
        <end position="442"/>
    </location>
</feature>
<dbReference type="SUPFAM" id="SSF64484">
    <property type="entry name" value="beta and beta-prime subunits of DNA dependent RNA-polymerase"/>
    <property type="match status" value="1"/>
</dbReference>
<dbReference type="InterPro" id="IPR007641">
    <property type="entry name" value="RNA_pol_Rpb2_7"/>
</dbReference>
<dbReference type="Pfam" id="PF00083">
    <property type="entry name" value="Sugar_tr"/>
    <property type="match status" value="1"/>
</dbReference>
<comment type="caution">
    <text evidence="18">The sequence shown here is derived from an EMBL/GenBank/DDBJ whole genome shotgun (WGS) entry which is preliminary data.</text>
</comment>
<evidence type="ECO:0000256" key="2">
    <source>
        <dbReference type="ARBA" id="ARBA00006835"/>
    </source>
</evidence>
<dbReference type="InterPro" id="IPR020846">
    <property type="entry name" value="MFS_dom"/>
</dbReference>
<evidence type="ECO:0000313" key="18">
    <source>
        <dbReference type="EMBL" id="KAL2821747.1"/>
    </source>
</evidence>
<dbReference type="InterPro" id="IPR007642">
    <property type="entry name" value="RNA_pol_Rpb2_2"/>
</dbReference>
<evidence type="ECO:0000256" key="5">
    <source>
        <dbReference type="ARBA" id="ARBA00022478"/>
    </source>
</evidence>
<dbReference type="Pfam" id="PF04561">
    <property type="entry name" value="RNA_pol_Rpb2_2"/>
    <property type="match status" value="1"/>
</dbReference>
<dbReference type="SUPFAM" id="SSF103473">
    <property type="entry name" value="MFS general substrate transporter"/>
    <property type="match status" value="1"/>
</dbReference>
<dbReference type="PROSITE" id="PS01166">
    <property type="entry name" value="RNA_POL_BETA"/>
    <property type="match status" value="1"/>
</dbReference>
<keyword evidence="8 14" id="KW-0548">Nucleotidyltransferase</keyword>
<evidence type="ECO:0000256" key="15">
    <source>
        <dbReference type="SAM" id="MobiDB-lite"/>
    </source>
</evidence>
<comment type="function">
    <text evidence="14">DNA-dependent RNA polymerase catalyzes the transcription of DNA into RNA using the four ribonucleoside triphosphates as substrates.</text>
</comment>
<gene>
    <name evidence="18" type="ORF">BDW59DRAFT_174098</name>
</gene>
<dbReference type="PROSITE" id="PS50850">
    <property type="entry name" value="MFS"/>
    <property type="match status" value="1"/>
</dbReference>
<feature type="transmembrane region" description="Helical" evidence="16">
    <location>
        <begin position="60"/>
        <end position="83"/>
    </location>
</feature>
<name>A0ABR4I291_9EURO</name>
<dbReference type="Gene3D" id="2.40.270.10">
    <property type="entry name" value="DNA-directed RNA polymerase, subunit 2, domain 6"/>
    <property type="match status" value="1"/>
</dbReference>
<evidence type="ECO:0000256" key="9">
    <source>
        <dbReference type="ARBA" id="ARBA00022723"/>
    </source>
</evidence>
<dbReference type="InterPro" id="IPR037033">
    <property type="entry name" value="DNA-dir_RNAP_su2_hyb_sf"/>
</dbReference>
<comment type="similarity">
    <text evidence="2 14">Belongs to the RNA polymerase beta chain family.</text>
</comment>
<feature type="domain" description="Major facilitator superfamily (MFS) profile" evidence="17">
    <location>
        <begin position="1"/>
        <end position="446"/>
    </location>
</feature>
<feature type="transmembrane region" description="Helical" evidence="16">
    <location>
        <begin position="294"/>
        <end position="315"/>
    </location>
</feature>
<reference evidence="18 19" key="1">
    <citation type="submission" date="2024-07" db="EMBL/GenBank/DDBJ databases">
        <title>Section-level genome sequencing and comparative genomics of Aspergillus sections Usti and Cavernicolus.</title>
        <authorList>
            <consortium name="Lawrence Berkeley National Laboratory"/>
            <person name="Nybo J.L."/>
            <person name="Vesth T.C."/>
            <person name="Theobald S."/>
            <person name="Frisvad J.C."/>
            <person name="Larsen T.O."/>
            <person name="Kjaerboelling I."/>
            <person name="Rothschild-Mancinelli K."/>
            <person name="Lyhne E.K."/>
            <person name="Kogle M.E."/>
            <person name="Barry K."/>
            <person name="Clum A."/>
            <person name="Na H."/>
            <person name="Ledsgaard L."/>
            <person name="Lin J."/>
            <person name="Lipzen A."/>
            <person name="Kuo A."/>
            <person name="Riley R."/>
            <person name="Mondo S."/>
            <person name="LaButti K."/>
            <person name="Haridas S."/>
            <person name="Pangalinan J."/>
            <person name="Salamov A.A."/>
            <person name="Simmons B.A."/>
            <person name="Magnuson J.K."/>
            <person name="Chen J."/>
            <person name="Drula E."/>
            <person name="Henrissat B."/>
            <person name="Wiebenga A."/>
            <person name="Lubbers R.J."/>
            <person name="Gomes A.C."/>
            <person name="Makela M.R."/>
            <person name="Stajich J."/>
            <person name="Grigoriev I.V."/>
            <person name="Mortensen U.H."/>
            <person name="De vries R.P."/>
            <person name="Baker S.E."/>
            <person name="Andersen M.R."/>
        </authorList>
    </citation>
    <scope>NUCLEOTIDE SEQUENCE [LARGE SCALE GENOMIC DNA]</scope>
    <source>
        <strain evidence="18 19">CBS 600.67</strain>
    </source>
</reference>
<dbReference type="InterPro" id="IPR036259">
    <property type="entry name" value="MFS_trans_sf"/>
</dbReference>
<evidence type="ECO:0000256" key="6">
    <source>
        <dbReference type="ARBA" id="ARBA00022679"/>
    </source>
</evidence>
<dbReference type="EC" id="2.7.7.6" evidence="14"/>
<accession>A0ABR4I291</accession>
<dbReference type="Gene3D" id="2.40.50.150">
    <property type="match status" value="1"/>
</dbReference>
<dbReference type="InterPro" id="IPR037034">
    <property type="entry name" value="RNA_pol_Rpb2_2_sf"/>
</dbReference>
<dbReference type="Gene3D" id="3.90.1070.20">
    <property type="match status" value="1"/>
</dbReference>
<evidence type="ECO:0000259" key="17">
    <source>
        <dbReference type="PROSITE" id="PS50850"/>
    </source>
</evidence>
<evidence type="ECO:0000256" key="10">
    <source>
        <dbReference type="ARBA" id="ARBA00022833"/>
    </source>
</evidence>
<dbReference type="PROSITE" id="PS00216">
    <property type="entry name" value="SUGAR_TRANSPORT_1"/>
    <property type="match status" value="1"/>
</dbReference>
<dbReference type="InterPro" id="IPR015712">
    <property type="entry name" value="DNA-dir_RNA_pol_su2"/>
</dbReference>
<keyword evidence="7 16" id="KW-0812">Transmembrane</keyword>
<evidence type="ECO:0000256" key="3">
    <source>
        <dbReference type="ARBA" id="ARBA00010992"/>
    </source>
</evidence>
<dbReference type="Pfam" id="PF04563">
    <property type="entry name" value="RNA_pol_Rpb2_1"/>
    <property type="match status" value="1"/>
</dbReference>
<comment type="catalytic activity">
    <reaction evidence="14">
        <text>RNA(n) + a ribonucleoside 5'-triphosphate = RNA(n+1) + diphosphate</text>
        <dbReference type="Rhea" id="RHEA:21248"/>
        <dbReference type="Rhea" id="RHEA-COMP:14527"/>
        <dbReference type="Rhea" id="RHEA-COMP:17342"/>
        <dbReference type="ChEBI" id="CHEBI:33019"/>
        <dbReference type="ChEBI" id="CHEBI:61557"/>
        <dbReference type="ChEBI" id="CHEBI:140395"/>
        <dbReference type="EC" id="2.7.7.6"/>
    </reaction>
</comment>
<dbReference type="Pfam" id="PF04565">
    <property type="entry name" value="RNA_pol_Rpb2_3"/>
    <property type="match status" value="1"/>
</dbReference>
<keyword evidence="4" id="KW-0813">Transport</keyword>
<feature type="transmembrane region" description="Helical" evidence="16">
    <location>
        <begin position="121"/>
        <end position="138"/>
    </location>
</feature>
<comment type="similarity">
    <text evidence="3">Belongs to the major facilitator superfamily. Sugar transporter (TC 2.A.1.1) family.</text>
</comment>
<keyword evidence="10" id="KW-0862">Zinc</keyword>
<evidence type="ECO:0000256" key="13">
    <source>
        <dbReference type="ARBA" id="ARBA00023163"/>
    </source>
</evidence>
<dbReference type="InterPro" id="IPR007121">
    <property type="entry name" value="RNA_pol_bsu_CS"/>
</dbReference>
<evidence type="ECO:0000256" key="8">
    <source>
        <dbReference type="ARBA" id="ARBA00022695"/>
    </source>
</evidence>
<evidence type="ECO:0000256" key="12">
    <source>
        <dbReference type="ARBA" id="ARBA00023136"/>
    </source>
</evidence>
<keyword evidence="19" id="KW-1185">Reference proteome</keyword>
<dbReference type="Gene3D" id="3.90.1800.10">
    <property type="entry name" value="RNA polymerase alpha subunit dimerisation domain"/>
    <property type="match status" value="1"/>
</dbReference>
<dbReference type="Pfam" id="PF04560">
    <property type="entry name" value="RNA_pol_Rpb2_7"/>
    <property type="match status" value="1"/>
</dbReference>
<evidence type="ECO:0000313" key="19">
    <source>
        <dbReference type="Proteomes" id="UP001610335"/>
    </source>
</evidence>
<feature type="transmembrane region" description="Helical" evidence="16">
    <location>
        <begin position="356"/>
        <end position="381"/>
    </location>
</feature>
<dbReference type="InterPro" id="IPR003663">
    <property type="entry name" value="Sugar/inositol_transpt"/>
</dbReference>
<evidence type="ECO:0000256" key="7">
    <source>
        <dbReference type="ARBA" id="ARBA00022692"/>
    </source>
</evidence>
<dbReference type="InterPro" id="IPR007645">
    <property type="entry name" value="RNA_pol_Rpb2_3"/>
</dbReference>
<dbReference type="InterPro" id="IPR007646">
    <property type="entry name" value="RNA_pol_Rpb2_4"/>
</dbReference>
<dbReference type="EMBL" id="JBFXLS010000062">
    <property type="protein sequence ID" value="KAL2821747.1"/>
    <property type="molecule type" value="Genomic_DNA"/>
</dbReference>
<comment type="subcellular location">
    <subcellularLocation>
        <location evidence="1">Membrane</location>
        <topology evidence="1">Multi-pass membrane protein</topology>
    </subcellularLocation>
</comment>
<dbReference type="NCBIfam" id="TIGR00879">
    <property type="entry name" value="SP"/>
    <property type="match status" value="1"/>
</dbReference>
<feature type="compositionally biased region" description="Polar residues" evidence="15">
    <location>
        <begin position="481"/>
        <end position="493"/>
    </location>
</feature>
<keyword evidence="11 16" id="KW-1133">Transmembrane helix</keyword>
<dbReference type="InterPro" id="IPR014724">
    <property type="entry name" value="RNA_pol_RPB2_OB-fold"/>
</dbReference>
<dbReference type="InterPro" id="IPR007644">
    <property type="entry name" value="RNA_pol_bsu_protrusion"/>
</dbReference>
<keyword evidence="13 14" id="KW-0804">Transcription</keyword>
<evidence type="ECO:0000256" key="4">
    <source>
        <dbReference type="ARBA" id="ARBA00022448"/>
    </source>
</evidence>
<evidence type="ECO:0000256" key="14">
    <source>
        <dbReference type="RuleBase" id="RU363031"/>
    </source>
</evidence>
<evidence type="ECO:0000256" key="11">
    <source>
        <dbReference type="ARBA" id="ARBA00022989"/>
    </source>
</evidence>
<dbReference type="InterPro" id="IPR005828">
    <property type="entry name" value="MFS_sugar_transport-like"/>
</dbReference>
<feature type="transmembrane region" description="Helical" evidence="16">
    <location>
        <begin position="26"/>
        <end position="48"/>
    </location>
</feature>
<keyword evidence="6 14" id="KW-0808">Transferase</keyword>
<feature type="region of interest" description="Disordered" evidence="15">
    <location>
        <begin position="453"/>
        <end position="516"/>
    </location>
</feature>
<keyword evidence="9" id="KW-0479">Metal-binding</keyword>
<dbReference type="Pfam" id="PF00562">
    <property type="entry name" value="RNA_pol_Rpb2_6"/>
    <property type="match status" value="1"/>
</dbReference>
<dbReference type="CDD" id="cd00653">
    <property type="entry name" value="RNA_pol_B_RPB2"/>
    <property type="match status" value="1"/>
</dbReference>
<organism evidence="18 19">
    <name type="scientific">Aspergillus cavernicola</name>
    <dbReference type="NCBI Taxonomy" id="176166"/>
    <lineage>
        <taxon>Eukaryota</taxon>
        <taxon>Fungi</taxon>
        <taxon>Dikarya</taxon>
        <taxon>Ascomycota</taxon>
        <taxon>Pezizomycotina</taxon>
        <taxon>Eurotiomycetes</taxon>
        <taxon>Eurotiomycetidae</taxon>
        <taxon>Eurotiales</taxon>
        <taxon>Aspergillaceae</taxon>
        <taxon>Aspergillus</taxon>
        <taxon>Aspergillus subgen. Nidulantes</taxon>
    </lineage>
</organism>
<dbReference type="PRINTS" id="PR00171">
    <property type="entry name" value="SUGRTRNSPORT"/>
</dbReference>
<evidence type="ECO:0000256" key="16">
    <source>
        <dbReference type="SAM" id="Phobius"/>
    </source>
</evidence>
<dbReference type="Pfam" id="PF04566">
    <property type="entry name" value="RNA_pol_Rpb2_4"/>
    <property type="match status" value="1"/>
</dbReference>
<dbReference type="Proteomes" id="UP001610335">
    <property type="component" value="Unassembled WGS sequence"/>
</dbReference>
<feature type="transmembrane region" description="Helical" evidence="16">
    <location>
        <begin position="324"/>
        <end position="344"/>
    </location>
</feature>
<protein>
    <recommendedName>
        <fullName evidence="14">DNA-directed RNA polymerase subunit beta</fullName>
        <ecNumber evidence="14">2.7.7.6</ecNumber>
    </recommendedName>
</protein>
<dbReference type="InterPro" id="IPR007120">
    <property type="entry name" value="DNA-dir_RNAP_su2_dom"/>
</dbReference>
<dbReference type="PROSITE" id="PS00217">
    <property type="entry name" value="SUGAR_TRANSPORT_2"/>
    <property type="match status" value="1"/>
</dbReference>